<dbReference type="AlphaFoldDB" id="A0AAN8PNG8"/>
<dbReference type="EMBL" id="JAZGQO010000011">
    <property type="protein sequence ID" value="KAK6172785.1"/>
    <property type="molecule type" value="Genomic_DNA"/>
</dbReference>
<evidence type="ECO:0000313" key="1">
    <source>
        <dbReference type="EMBL" id="KAK6172785.1"/>
    </source>
</evidence>
<proteinExistence type="predicted"/>
<reference evidence="1 2" key="1">
    <citation type="submission" date="2024-01" db="EMBL/GenBank/DDBJ databases">
        <title>The genome of the rayed Mediterranean limpet Patella caerulea (Linnaeus, 1758).</title>
        <authorList>
            <person name="Anh-Thu Weber A."/>
            <person name="Halstead-Nussloch G."/>
        </authorList>
    </citation>
    <scope>NUCLEOTIDE SEQUENCE [LARGE SCALE GENOMIC DNA]</scope>
    <source>
        <strain evidence="1">AATW-2023a</strain>
        <tissue evidence="1">Whole specimen</tissue>
    </source>
</reference>
<sequence>MSVNYLIDYINQQFVLSNVTDICWPLRLGRTKSVQVIKSNDRLLKYKHSQNDVINRNVSYNEKRVHSTYIFQVALSLTPGSGEFEAAVRYDETSRNFTMAGDISRINKYGHDSDCVLGSLLKRH</sequence>
<dbReference type="InterPro" id="IPR004245">
    <property type="entry name" value="DUF229"/>
</dbReference>
<dbReference type="PANTHER" id="PTHR10974:SF1">
    <property type="entry name" value="FI08016P-RELATED"/>
    <property type="match status" value="1"/>
</dbReference>
<evidence type="ECO:0000313" key="2">
    <source>
        <dbReference type="Proteomes" id="UP001347796"/>
    </source>
</evidence>
<comment type="caution">
    <text evidence="1">The sequence shown here is derived from an EMBL/GenBank/DDBJ whole genome shotgun (WGS) entry which is preliminary data.</text>
</comment>
<dbReference type="PANTHER" id="PTHR10974">
    <property type="entry name" value="FI08016P-RELATED"/>
    <property type="match status" value="1"/>
</dbReference>
<accession>A0AAN8PNG8</accession>
<protein>
    <submittedName>
        <fullName evidence="1">Uncharacterized protein</fullName>
    </submittedName>
</protein>
<organism evidence="1 2">
    <name type="scientific">Patella caerulea</name>
    <name type="common">Rayed Mediterranean limpet</name>
    <dbReference type="NCBI Taxonomy" id="87958"/>
    <lineage>
        <taxon>Eukaryota</taxon>
        <taxon>Metazoa</taxon>
        <taxon>Spiralia</taxon>
        <taxon>Lophotrochozoa</taxon>
        <taxon>Mollusca</taxon>
        <taxon>Gastropoda</taxon>
        <taxon>Patellogastropoda</taxon>
        <taxon>Patelloidea</taxon>
        <taxon>Patellidae</taxon>
        <taxon>Patella</taxon>
    </lineage>
</organism>
<name>A0AAN8PNG8_PATCE</name>
<gene>
    <name evidence="1" type="ORF">SNE40_016376</name>
</gene>
<dbReference type="GO" id="GO:0005615">
    <property type="term" value="C:extracellular space"/>
    <property type="evidence" value="ECO:0007669"/>
    <property type="project" value="TreeGrafter"/>
</dbReference>
<dbReference type="Proteomes" id="UP001347796">
    <property type="component" value="Unassembled WGS sequence"/>
</dbReference>
<keyword evidence="2" id="KW-1185">Reference proteome</keyword>